<feature type="site" description="Important for substrate specificity" evidence="5">
    <location>
        <position position="14"/>
    </location>
</feature>
<name>A0A5C8Z6I5_9GAMM</name>
<accession>A0A5C8Z6I5</accession>
<dbReference type="InterPro" id="IPR029001">
    <property type="entry name" value="ITPase-like_fam"/>
</dbReference>
<dbReference type="RefSeq" id="WP_147712922.1">
    <property type="nucleotide sequence ID" value="NZ_VKAD01000001.1"/>
</dbReference>
<dbReference type="InterPro" id="IPR003697">
    <property type="entry name" value="Maf-like"/>
</dbReference>
<comment type="subcellular location">
    <subcellularLocation>
        <location evidence="1 5">Cytoplasm</location>
    </subcellularLocation>
</comment>
<keyword evidence="4 5" id="KW-0546">Nucleotide metabolism</keyword>
<evidence type="ECO:0000256" key="4">
    <source>
        <dbReference type="ARBA" id="ARBA00023080"/>
    </source>
</evidence>
<comment type="similarity">
    <text evidence="5">Belongs to the Maf family. YceF subfamily.</text>
</comment>
<dbReference type="Pfam" id="PF02545">
    <property type="entry name" value="Maf"/>
    <property type="match status" value="1"/>
</dbReference>
<feature type="site" description="Important for substrate specificity" evidence="5">
    <location>
        <position position="72"/>
    </location>
</feature>
<evidence type="ECO:0000256" key="3">
    <source>
        <dbReference type="ARBA" id="ARBA00022801"/>
    </source>
</evidence>
<protein>
    <recommendedName>
        <fullName evidence="5">7-methyl-GTP pyrophosphatase</fullName>
        <shortName evidence="5">m(7)GTP pyrophosphatase</shortName>
        <ecNumber evidence="5">3.6.1.-</ecNumber>
    </recommendedName>
</protein>
<feature type="site" description="Important for substrate specificity" evidence="5">
    <location>
        <position position="157"/>
    </location>
</feature>
<proteinExistence type="inferred from homology"/>
<dbReference type="GO" id="GO:0009117">
    <property type="term" value="P:nucleotide metabolic process"/>
    <property type="evidence" value="ECO:0007669"/>
    <property type="project" value="UniProtKB-KW"/>
</dbReference>
<dbReference type="CDD" id="cd00555">
    <property type="entry name" value="Maf"/>
    <property type="match status" value="1"/>
</dbReference>
<dbReference type="GO" id="GO:0047429">
    <property type="term" value="F:nucleoside triphosphate diphosphatase activity"/>
    <property type="evidence" value="ECO:0007669"/>
    <property type="project" value="InterPro"/>
</dbReference>
<comment type="cofactor">
    <cofactor evidence="5">
        <name>a divalent metal cation</name>
        <dbReference type="ChEBI" id="CHEBI:60240"/>
    </cofactor>
</comment>
<dbReference type="EC" id="3.6.1.-" evidence="5"/>
<dbReference type="PANTHER" id="PTHR43213">
    <property type="entry name" value="BIFUNCTIONAL DTTP/UTP PYROPHOSPHATASE/METHYLTRANSFERASE PROTEIN-RELATED"/>
    <property type="match status" value="1"/>
</dbReference>
<comment type="caution">
    <text evidence="6">The sequence shown here is derived from an EMBL/GenBank/DDBJ whole genome shotgun (WGS) entry which is preliminary data.</text>
</comment>
<reference evidence="6 7" key="1">
    <citation type="submission" date="2019-07" db="EMBL/GenBank/DDBJ databases">
        <title>Reinekea sp. strain SSH23 genome sequencing and assembly.</title>
        <authorList>
            <person name="Kim I."/>
        </authorList>
    </citation>
    <scope>NUCLEOTIDE SEQUENCE [LARGE SCALE GENOMIC DNA]</scope>
    <source>
        <strain evidence="6 7">SSH23</strain>
    </source>
</reference>
<feature type="active site" description="Proton acceptor" evidence="5">
    <location>
        <position position="71"/>
    </location>
</feature>
<gene>
    <name evidence="6" type="primary">maf</name>
    <name evidence="6" type="ORF">FME95_02840</name>
</gene>
<comment type="catalytic activity">
    <reaction evidence="5">
        <text>N(7)-methyl-GTP + H2O = N(7)-methyl-GMP + diphosphate + H(+)</text>
        <dbReference type="Rhea" id="RHEA:58744"/>
        <dbReference type="ChEBI" id="CHEBI:15377"/>
        <dbReference type="ChEBI" id="CHEBI:15378"/>
        <dbReference type="ChEBI" id="CHEBI:33019"/>
        <dbReference type="ChEBI" id="CHEBI:58285"/>
        <dbReference type="ChEBI" id="CHEBI:87133"/>
    </reaction>
</comment>
<dbReference type="Proteomes" id="UP000321764">
    <property type="component" value="Unassembled WGS sequence"/>
</dbReference>
<dbReference type="PIRSF" id="PIRSF006305">
    <property type="entry name" value="Maf"/>
    <property type="match status" value="1"/>
</dbReference>
<keyword evidence="3 5" id="KW-0378">Hydrolase</keyword>
<keyword evidence="2 5" id="KW-0963">Cytoplasm</keyword>
<dbReference type="GO" id="GO:0005737">
    <property type="term" value="C:cytoplasm"/>
    <property type="evidence" value="ECO:0007669"/>
    <property type="project" value="UniProtKB-SubCell"/>
</dbReference>
<sequence>MSNFKLMLASTSRYKQQQLQQLKLPFEICDPHVDEDHSRSDNAEQLAMLLAAQKAEAVSSQFPEHWVIGSDQTAITADGYMLNKPLNKEKAFEQLSLCQGQSCYFYSAVSLINKALDARQCWSIKTEVNFRDLSAAEIQRYIELDDPLYCAGSFKIESLGISLFKSVRSDDPSALIGLPLLSLCNQLRHAGFALP</sequence>
<dbReference type="HAMAP" id="MF_00528">
    <property type="entry name" value="Maf"/>
    <property type="match status" value="1"/>
</dbReference>
<dbReference type="AlphaFoldDB" id="A0A5C8Z6I5"/>
<dbReference type="SUPFAM" id="SSF52972">
    <property type="entry name" value="ITPase-like"/>
    <property type="match status" value="1"/>
</dbReference>
<comment type="caution">
    <text evidence="5">Lacks conserved residue(s) required for the propagation of feature annotation.</text>
</comment>
<evidence type="ECO:0000313" key="6">
    <source>
        <dbReference type="EMBL" id="TXR53522.1"/>
    </source>
</evidence>
<organism evidence="6 7">
    <name type="scientific">Reinekea thalattae</name>
    <dbReference type="NCBI Taxonomy" id="2593301"/>
    <lineage>
        <taxon>Bacteria</taxon>
        <taxon>Pseudomonadati</taxon>
        <taxon>Pseudomonadota</taxon>
        <taxon>Gammaproteobacteria</taxon>
        <taxon>Oceanospirillales</taxon>
        <taxon>Saccharospirillaceae</taxon>
        <taxon>Reinekea</taxon>
    </lineage>
</organism>
<dbReference type="PANTHER" id="PTHR43213:SF10">
    <property type="entry name" value="7-METHYL-GTP PYROPHOSPHATASE"/>
    <property type="match status" value="1"/>
</dbReference>
<evidence type="ECO:0000313" key="7">
    <source>
        <dbReference type="Proteomes" id="UP000321764"/>
    </source>
</evidence>
<dbReference type="EMBL" id="VKAD01000001">
    <property type="protein sequence ID" value="TXR53522.1"/>
    <property type="molecule type" value="Genomic_DNA"/>
</dbReference>
<comment type="function">
    <text evidence="5">Nucleoside triphosphate pyrophosphatase that hydrolyzes 7-methyl-GTP (m(7)GTP). May have a dual role in cell division arrest and in preventing the incorporation of modified nucleotides into cellular nucleic acids.</text>
</comment>
<evidence type="ECO:0000256" key="1">
    <source>
        <dbReference type="ARBA" id="ARBA00004496"/>
    </source>
</evidence>
<evidence type="ECO:0000256" key="2">
    <source>
        <dbReference type="ARBA" id="ARBA00022490"/>
    </source>
</evidence>
<dbReference type="NCBIfam" id="TIGR00172">
    <property type="entry name" value="maf"/>
    <property type="match status" value="1"/>
</dbReference>
<dbReference type="OrthoDB" id="9813694at2"/>
<dbReference type="Gene3D" id="3.90.950.10">
    <property type="match status" value="1"/>
</dbReference>
<keyword evidence="7" id="KW-1185">Reference proteome</keyword>
<evidence type="ECO:0000256" key="5">
    <source>
        <dbReference type="HAMAP-Rule" id="MF_00528"/>
    </source>
</evidence>